<dbReference type="InterPro" id="IPR026898">
    <property type="entry name" value="PrsW"/>
</dbReference>
<dbReference type="PANTHER" id="PTHR36844:SF1">
    <property type="entry name" value="PROTEASE PRSW"/>
    <property type="match status" value="1"/>
</dbReference>
<proteinExistence type="predicted"/>
<dbReference type="HOGENOM" id="CLU_062185_0_0_11"/>
<reference evidence="3 4" key="1">
    <citation type="submission" date="2012-08" db="EMBL/GenBank/DDBJ databases">
        <title>The Genome Sequence of Turicella otitidis ATCC 51513.</title>
        <authorList>
            <consortium name="The Broad Institute Genome Sequencing Platform"/>
            <person name="Earl A."/>
            <person name="Ward D."/>
            <person name="Feldgarden M."/>
            <person name="Gevers D."/>
            <person name="Huys G."/>
            <person name="Walker B."/>
            <person name="Young S.K."/>
            <person name="Zeng Q."/>
            <person name="Gargeya S."/>
            <person name="Fitzgerald M."/>
            <person name="Haas B."/>
            <person name="Abouelleil A."/>
            <person name="Alvarado L."/>
            <person name="Arachchi H.M."/>
            <person name="Berlin A.M."/>
            <person name="Chapman S.B."/>
            <person name="Goldberg J."/>
            <person name="Griggs A."/>
            <person name="Gujja S."/>
            <person name="Hansen M."/>
            <person name="Howarth C."/>
            <person name="Imamovic A."/>
            <person name="Larimer J."/>
            <person name="McCowen C."/>
            <person name="Montmayeur A."/>
            <person name="Murphy C."/>
            <person name="Neiman D."/>
            <person name="Pearson M."/>
            <person name="Priest M."/>
            <person name="Roberts A."/>
            <person name="Saif S."/>
            <person name="Shea T."/>
            <person name="Sisk P."/>
            <person name="Sykes S."/>
            <person name="Wortman J."/>
            <person name="Nusbaum C."/>
            <person name="Birren B."/>
        </authorList>
    </citation>
    <scope>NUCLEOTIDE SEQUENCE [LARGE SCALE GENOMIC DNA]</scope>
    <source>
        <strain evidence="3 4">ATCC 51513</strain>
    </source>
</reference>
<dbReference type="eggNOG" id="COG2339">
    <property type="taxonomic scope" value="Bacteria"/>
</dbReference>
<evidence type="ECO:0000256" key="2">
    <source>
        <dbReference type="SAM" id="Phobius"/>
    </source>
</evidence>
<comment type="caution">
    <text evidence="3">The sequence shown here is derived from an EMBL/GenBank/DDBJ whole genome shotgun (WGS) entry which is preliminary data.</text>
</comment>
<keyword evidence="2" id="KW-1133">Transmembrane helix</keyword>
<dbReference type="Proteomes" id="UP000006078">
    <property type="component" value="Unassembled WGS sequence"/>
</dbReference>
<accession>K0YCW9</accession>
<organism evidence="3 4">
    <name type="scientific">Corynebacterium otitidis ATCC 51513</name>
    <dbReference type="NCBI Taxonomy" id="883169"/>
    <lineage>
        <taxon>Bacteria</taxon>
        <taxon>Bacillati</taxon>
        <taxon>Actinomycetota</taxon>
        <taxon>Actinomycetes</taxon>
        <taxon>Mycobacteriales</taxon>
        <taxon>Corynebacteriaceae</taxon>
        <taxon>Corynebacterium</taxon>
    </lineage>
</organism>
<feature type="transmembrane region" description="Helical" evidence="2">
    <location>
        <begin position="65"/>
        <end position="92"/>
    </location>
</feature>
<feature type="transmembrane region" description="Helical" evidence="2">
    <location>
        <begin position="31"/>
        <end position="53"/>
    </location>
</feature>
<dbReference type="PANTHER" id="PTHR36844">
    <property type="entry name" value="PROTEASE PRSW"/>
    <property type="match status" value="1"/>
</dbReference>
<dbReference type="RefSeq" id="WP_004601589.1">
    <property type="nucleotide sequence ID" value="NZ_HF541868.1"/>
</dbReference>
<evidence type="ECO:0000313" key="4">
    <source>
        <dbReference type="Proteomes" id="UP000006078"/>
    </source>
</evidence>
<feature type="transmembrane region" description="Helical" evidence="2">
    <location>
        <begin position="242"/>
        <end position="264"/>
    </location>
</feature>
<dbReference type="EMBL" id="AHAE01000080">
    <property type="protein sequence ID" value="EJZ81372.1"/>
    <property type="molecule type" value="Genomic_DNA"/>
</dbReference>
<sequence>MNRLFGITLIACLAVGIPVSAFYVAASSLVAPGGLAASVVIGAGYVAIMLALFRALPIWPKPSPGIAWVAASLAWGGGVSVLFALIAAPGAIFMANSLGLEDYVMSFAGAIPEETIKTVGVAVIVLTFQRLSRPWHGLITGLIVGLGFEAAENVVYSGTGAMLNPNNDLAGALEMWSLRMIVGPFLHITFTAVAGWGVGLALTGRRRNALARVGIAVFWYLVAFAMHFGWNITAMDNLALTIIPKIVALGVGYPLVLAAIVLSARRARRDFSFSALSAPLESVGALAEAESRRRRTRKNPNPPSVFPPRPAPARDESEEANAAPAPEPARG</sequence>
<dbReference type="AlphaFoldDB" id="K0YCW9"/>
<feature type="transmembrane region" description="Helical" evidence="2">
    <location>
        <begin position="104"/>
        <end position="128"/>
    </location>
</feature>
<gene>
    <name evidence="3" type="ORF">HMPREF9719_01699</name>
</gene>
<feature type="region of interest" description="Disordered" evidence="1">
    <location>
        <begin position="288"/>
        <end position="331"/>
    </location>
</feature>
<feature type="compositionally biased region" description="Pro residues" evidence="1">
    <location>
        <begin position="300"/>
        <end position="311"/>
    </location>
</feature>
<dbReference type="GO" id="GO:0008233">
    <property type="term" value="F:peptidase activity"/>
    <property type="evidence" value="ECO:0007669"/>
    <property type="project" value="InterPro"/>
</dbReference>
<name>K0YCW9_9CORY</name>
<feature type="transmembrane region" description="Helical" evidence="2">
    <location>
        <begin position="135"/>
        <end position="156"/>
    </location>
</feature>
<keyword evidence="2" id="KW-0472">Membrane</keyword>
<feature type="transmembrane region" description="Helical" evidence="2">
    <location>
        <begin position="209"/>
        <end position="230"/>
    </location>
</feature>
<feature type="transmembrane region" description="Helical" evidence="2">
    <location>
        <begin position="176"/>
        <end position="202"/>
    </location>
</feature>
<dbReference type="Pfam" id="PF13367">
    <property type="entry name" value="PrsW-protease"/>
    <property type="match status" value="1"/>
</dbReference>
<keyword evidence="4" id="KW-1185">Reference proteome</keyword>
<dbReference type="OrthoDB" id="9785431at2"/>
<protein>
    <recommendedName>
        <fullName evidence="5">PrsW family intramembrane metalloprotease</fullName>
    </recommendedName>
</protein>
<evidence type="ECO:0000256" key="1">
    <source>
        <dbReference type="SAM" id="MobiDB-lite"/>
    </source>
</evidence>
<keyword evidence="2" id="KW-0812">Transmembrane</keyword>
<evidence type="ECO:0000313" key="3">
    <source>
        <dbReference type="EMBL" id="EJZ81372.1"/>
    </source>
</evidence>
<evidence type="ECO:0008006" key="5">
    <source>
        <dbReference type="Google" id="ProtNLM"/>
    </source>
</evidence>